<feature type="region of interest" description="Disordered" evidence="1">
    <location>
        <begin position="184"/>
        <end position="203"/>
    </location>
</feature>
<feature type="region of interest" description="Disordered" evidence="1">
    <location>
        <begin position="238"/>
        <end position="295"/>
    </location>
</feature>
<dbReference type="InterPro" id="IPR009100">
    <property type="entry name" value="AcylCoA_DH/oxidase_NM_dom_sf"/>
</dbReference>
<dbReference type="Gene3D" id="2.40.110.20">
    <property type="match status" value="1"/>
</dbReference>
<name>A0AA40DY57_9PEZI</name>
<dbReference type="AlphaFoldDB" id="A0AA40DY57"/>
<feature type="compositionally biased region" description="Low complexity" evidence="1">
    <location>
        <begin position="282"/>
        <end position="295"/>
    </location>
</feature>
<keyword evidence="4" id="KW-1185">Reference proteome</keyword>
<comment type="caution">
    <text evidence="3">The sequence shown here is derived from an EMBL/GenBank/DDBJ whole genome shotgun (WGS) entry which is preliminary data.</text>
</comment>
<accession>A0AA40DY57</accession>
<organism evidence="3 4">
    <name type="scientific">Lasiosphaeris hirsuta</name>
    <dbReference type="NCBI Taxonomy" id="260670"/>
    <lineage>
        <taxon>Eukaryota</taxon>
        <taxon>Fungi</taxon>
        <taxon>Dikarya</taxon>
        <taxon>Ascomycota</taxon>
        <taxon>Pezizomycotina</taxon>
        <taxon>Sordariomycetes</taxon>
        <taxon>Sordariomycetidae</taxon>
        <taxon>Sordariales</taxon>
        <taxon>Lasiosphaeriaceae</taxon>
        <taxon>Lasiosphaeris</taxon>
    </lineage>
</organism>
<dbReference type="EMBL" id="JAUKUA010000003">
    <property type="protein sequence ID" value="KAK0720784.1"/>
    <property type="molecule type" value="Genomic_DNA"/>
</dbReference>
<dbReference type="GO" id="GO:0003995">
    <property type="term" value="F:acyl-CoA dehydrogenase activity"/>
    <property type="evidence" value="ECO:0007669"/>
    <property type="project" value="TreeGrafter"/>
</dbReference>
<reference evidence="3" key="1">
    <citation type="submission" date="2023-06" db="EMBL/GenBank/DDBJ databases">
        <title>Genome-scale phylogeny and comparative genomics of the fungal order Sordariales.</title>
        <authorList>
            <consortium name="Lawrence Berkeley National Laboratory"/>
            <person name="Hensen N."/>
            <person name="Bonometti L."/>
            <person name="Westerberg I."/>
            <person name="Brannstrom I.O."/>
            <person name="Guillou S."/>
            <person name="Cros-Aarteil S."/>
            <person name="Calhoun S."/>
            <person name="Haridas S."/>
            <person name="Kuo A."/>
            <person name="Mondo S."/>
            <person name="Pangilinan J."/>
            <person name="Riley R."/>
            <person name="Labutti K."/>
            <person name="Andreopoulos B."/>
            <person name="Lipzen A."/>
            <person name="Chen C."/>
            <person name="Yanf M."/>
            <person name="Daum C."/>
            <person name="Ng V."/>
            <person name="Clum A."/>
            <person name="Steindorff A."/>
            <person name="Ohm R."/>
            <person name="Martin F."/>
            <person name="Silar P."/>
            <person name="Natvig D."/>
            <person name="Lalanne C."/>
            <person name="Gautier V."/>
            <person name="Ament-Velasquez S.L."/>
            <person name="Kruys A."/>
            <person name="Hutchinson M.I."/>
            <person name="Powell A.J."/>
            <person name="Barry K."/>
            <person name="Miller A.N."/>
            <person name="Grigoriev I.V."/>
            <person name="Debuchy R."/>
            <person name="Gladieux P."/>
            <person name="Thoren M.H."/>
            <person name="Johannesson H."/>
        </authorList>
    </citation>
    <scope>NUCLEOTIDE SEQUENCE</scope>
    <source>
        <strain evidence="3">SMH4607-1</strain>
    </source>
</reference>
<feature type="domain" description="Adaptive response protein AidB N-terminal" evidence="2">
    <location>
        <begin position="19"/>
        <end position="157"/>
    </location>
</feature>
<evidence type="ECO:0000259" key="2">
    <source>
        <dbReference type="Pfam" id="PF18158"/>
    </source>
</evidence>
<dbReference type="Pfam" id="PF18158">
    <property type="entry name" value="AidB_N"/>
    <property type="match status" value="1"/>
</dbReference>
<evidence type="ECO:0000313" key="3">
    <source>
        <dbReference type="EMBL" id="KAK0720784.1"/>
    </source>
</evidence>
<dbReference type="InterPro" id="IPR041504">
    <property type="entry name" value="AidB_N"/>
</dbReference>
<protein>
    <recommendedName>
        <fullName evidence="2">Adaptive response protein AidB N-terminal domain-containing protein</fullName>
    </recommendedName>
</protein>
<feature type="compositionally biased region" description="Polar residues" evidence="1">
    <location>
        <begin position="184"/>
        <end position="193"/>
    </location>
</feature>
<dbReference type="SUPFAM" id="SSF56645">
    <property type="entry name" value="Acyl-CoA dehydrogenase NM domain-like"/>
    <property type="match status" value="1"/>
</dbReference>
<dbReference type="PANTHER" id="PTHR42707">
    <property type="entry name" value="ACYL-COA DEHYDROGENASE"/>
    <property type="match status" value="1"/>
</dbReference>
<dbReference type="Proteomes" id="UP001172102">
    <property type="component" value="Unassembled WGS sequence"/>
</dbReference>
<sequence length="295" mass="32150">MGPSSSNTGFFQNQPVLKNQFFDDVSLQRVVKLFLPSTLLEKITPEISELGNQILLPQIFDWITDAERNLPYLRGSGRDAFGKPNSELVVTEGWKKLQEFGFLKGFVALNYDSNFAEYRRLVQFARCHLWEASCANTLCPAAMQDGAARLLQRHLTEKNAALNPIQLRVFQNAYGHLTSRDPSKTWTSGQWMTERTGGSDVSQTETVATYDPYPEGAVPLADLNEGIPLGPWSISGFTPPSPQWATSAAASASPKPTPSSAPPVSARVSASTCPPTPCICAPSPTSRLPTTPSTC</sequence>
<feature type="compositionally biased region" description="Low complexity" evidence="1">
    <location>
        <begin position="243"/>
        <end position="254"/>
    </location>
</feature>
<dbReference type="InterPro" id="IPR052904">
    <property type="entry name" value="Acyl-CoA_dehydrogenase-like"/>
</dbReference>
<evidence type="ECO:0000256" key="1">
    <source>
        <dbReference type="SAM" id="MobiDB-lite"/>
    </source>
</evidence>
<dbReference type="PANTHER" id="PTHR42707:SF2">
    <property type="entry name" value="ACD11 DEHYDROGENASE"/>
    <property type="match status" value="1"/>
</dbReference>
<gene>
    <name evidence="3" type="ORF">B0H67DRAFT_577310</name>
</gene>
<proteinExistence type="predicted"/>
<feature type="compositionally biased region" description="Low complexity" evidence="1">
    <location>
        <begin position="262"/>
        <end position="272"/>
    </location>
</feature>
<evidence type="ECO:0000313" key="4">
    <source>
        <dbReference type="Proteomes" id="UP001172102"/>
    </source>
</evidence>